<organism evidence="1 2">
    <name type="scientific">Flagellimonas aurea</name>
    <dbReference type="NCBI Taxonomy" id="2915619"/>
    <lineage>
        <taxon>Bacteria</taxon>
        <taxon>Pseudomonadati</taxon>
        <taxon>Bacteroidota</taxon>
        <taxon>Flavobacteriia</taxon>
        <taxon>Flavobacteriales</taxon>
        <taxon>Flavobacteriaceae</taxon>
        <taxon>Flagellimonas</taxon>
    </lineage>
</organism>
<reference evidence="1 2" key="1">
    <citation type="submission" date="2021-03" db="EMBL/GenBank/DDBJ databases">
        <title>Muricauda lutimaris sp. nov. and Muricauda ruestringensis sp. nov, two marine members of the Flavobacteriaceae isolated from deep sea sediments of Western Pacific.</title>
        <authorList>
            <person name="Zhao S."/>
            <person name="Liu R."/>
        </authorList>
    </citation>
    <scope>NUCLEOTIDE SEQUENCE [LARGE SCALE GENOMIC DNA]</scope>
    <source>
        <strain evidence="1 2">BC31-1-A7</strain>
    </source>
</reference>
<dbReference type="Proteomes" id="UP000664044">
    <property type="component" value="Unassembled WGS sequence"/>
</dbReference>
<evidence type="ECO:0000313" key="1">
    <source>
        <dbReference type="EMBL" id="MBO0356179.1"/>
    </source>
</evidence>
<proteinExistence type="predicted"/>
<dbReference type="EMBL" id="JAFLNL010000018">
    <property type="protein sequence ID" value="MBO0356179.1"/>
    <property type="molecule type" value="Genomic_DNA"/>
</dbReference>
<sequence length="414" mass="48461">MEKSENITNKGTLVLTKAVFNILLEKIIDHFSSKHNINFPSYKENQLYGFGNYNIELPNLKKDLESVLKGYINGKYLYNKNREASTGKPFIKISREYKYVFFNYLGFKDIHEFINQDFFTPRQKSKQLELLHQENKVEDYYYVCYYYGEDKKMSKGQVIVYRQWKNVEMKYIYEDDYGQTGIYSFFGSITHSENFVFFDTKFYVGSKKNEGAKFIFFIGKSAPHERNFLIGTYSGFDKYDNTIAGKMILKKSDSRVDMEKEISNKEFDPIISQELNKKRIIVESVIRKSPLLFSLKSPYAQVLFNVSGKYILEFHQDKNAYAIKINIEKHHLNIKSLNDSFIIEDDQINLINNGQIINMDFSIKGLFYIQKASIYINTYDLLEGNNDTTSGKFTAVDVNNDIISGIVRFEKLKS</sequence>
<comment type="caution">
    <text evidence="1">The sequence shown here is derived from an EMBL/GenBank/DDBJ whole genome shotgun (WGS) entry which is preliminary data.</text>
</comment>
<gene>
    <name evidence="1" type="ORF">J0656_19335</name>
</gene>
<dbReference type="RefSeq" id="WP_207036831.1">
    <property type="nucleotide sequence ID" value="NZ_JAFLNL010000018.1"/>
</dbReference>
<accession>A0ABS3G9R7</accession>
<protein>
    <submittedName>
        <fullName evidence="1">Uncharacterized protein</fullName>
    </submittedName>
</protein>
<name>A0ABS3G9R7_9FLAO</name>
<keyword evidence="2" id="KW-1185">Reference proteome</keyword>
<evidence type="ECO:0000313" key="2">
    <source>
        <dbReference type="Proteomes" id="UP000664044"/>
    </source>
</evidence>